<keyword evidence="1" id="KW-0812">Transmembrane</keyword>
<organism evidence="2">
    <name type="scientific">candidate division WOR-3 bacterium</name>
    <dbReference type="NCBI Taxonomy" id="2052148"/>
    <lineage>
        <taxon>Bacteria</taxon>
        <taxon>Bacteria division WOR-3</taxon>
    </lineage>
</organism>
<comment type="caution">
    <text evidence="2">The sequence shown here is derived from an EMBL/GenBank/DDBJ whole genome shotgun (WGS) entry which is preliminary data.</text>
</comment>
<dbReference type="Proteomes" id="UP000886110">
    <property type="component" value="Unassembled WGS sequence"/>
</dbReference>
<keyword evidence="1" id="KW-1133">Transmembrane helix</keyword>
<evidence type="ECO:0000313" key="2">
    <source>
        <dbReference type="EMBL" id="HHE04799.1"/>
    </source>
</evidence>
<reference evidence="2" key="1">
    <citation type="journal article" date="2020" name="mSystems">
        <title>Genome- and Community-Level Interaction Insights into Carbon Utilization and Element Cycling Functions of Hydrothermarchaeota in Hydrothermal Sediment.</title>
        <authorList>
            <person name="Zhou Z."/>
            <person name="Liu Y."/>
            <person name="Xu W."/>
            <person name="Pan J."/>
            <person name="Luo Z.H."/>
            <person name="Li M."/>
        </authorList>
    </citation>
    <scope>NUCLEOTIDE SEQUENCE [LARGE SCALE GENOMIC DNA]</scope>
    <source>
        <strain evidence="2">HyVt-74</strain>
    </source>
</reference>
<name>A0A7C5DD98_UNCW3</name>
<gene>
    <name evidence="2" type="ORF">ENL19_01895</name>
</gene>
<feature type="transmembrane region" description="Helical" evidence="1">
    <location>
        <begin position="71"/>
        <end position="96"/>
    </location>
</feature>
<dbReference type="AlphaFoldDB" id="A0A7C5DD98"/>
<dbReference type="EMBL" id="DRTB01000139">
    <property type="protein sequence ID" value="HHE04799.1"/>
    <property type="molecule type" value="Genomic_DNA"/>
</dbReference>
<feature type="transmembrane region" description="Helical" evidence="1">
    <location>
        <begin position="31"/>
        <end position="51"/>
    </location>
</feature>
<evidence type="ECO:0008006" key="3">
    <source>
        <dbReference type="Google" id="ProtNLM"/>
    </source>
</evidence>
<protein>
    <recommendedName>
        <fullName evidence="3">Flippase-like domain-containing protein</fullName>
    </recommendedName>
</protein>
<evidence type="ECO:0000256" key="1">
    <source>
        <dbReference type="SAM" id="Phobius"/>
    </source>
</evidence>
<feature type="transmembrane region" description="Helical" evidence="1">
    <location>
        <begin position="6"/>
        <end position="24"/>
    </location>
</feature>
<proteinExistence type="predicted"/>
<keyword evidence="1" id="KW-0472">Membrane</keyword>
<sequence>IMIAQIIFVLITFYQYFILLRNFVDLSFFKIMISVPLIHISHIIPLSFNGFGLRETFAIEVFSKYGIGAELAVTATFLIFFFNSVLPALIGLYYIFRIKHNKEKIIYDN</sequence>
<accession>A0A7C5DD98</accession>
<feature type="non-terminal residue" evidence="2">
    <location>
        <position position="1"/>
    </location>
</feature>